<protein>
    <submittedName>
        <fullName evidence="3">Uncharacterized protein LOC102803079</fullName>
    </submittedName>
</protein>
<reference evidence="3" key="1">
    <citation type="submission" date="2025-08" db="UniProtKB">
        <authorList>
            <consortium name="RefSeq"/>
        </authorList>
    </citation>
    <scope>IDENTIFICATION</scope>
    <source>
        <tissue evidence="3">Testes</tissue>
    </source>
</reference>
<feature type="region of interest" description="Disordered" evidence="1">
    <location>
        <begin position="1"/>
        <end position="54"/>
    </location>
</feature>
<keyword evidence="2" id="KW-1185">Reference proteome</keyword>
<evidence type="ECO:0000256" key="1">
    <source>
        <dbReference type="SAM" id="MobiDB-lite"/>
    </source>
</evidence>
<dbReference type="GeneID" id="102803079"/>
<name>A0ABM0LUE3_SACKO</name>
<dbReference type="Proteomes" id="UP000694865">
    <property type="component" value="Unplaced"/>
</dbReference>
<feature type="non-terminal residue" evidence="3">
    <location>
        <position position="1"/>
    </location>
</feature>
<gene>
    <name evidence="3" type="primary">LOC102803079</name>
</gene>
<feature type="region of interest" description="Disordered" evidence="1">
    <location>
        <begin position="63"/>
        <end position="82"/>
    </location>
</feature>
<organism evidence="2 3">
    <name type="scientific">Saccoglossus kowalevskii</name>
    <name type="common">Acorn worm</name>
    <dbReference type="NCBI Taxonomy" id="10224"/>
    <lineage>
        <taxon>Eukaryota</taxon>
        <taxon>Metazoa</taxon>
        <taxon>Hemichordata</taxon>
        <taxon>Enteropneusta</taxon>
        <taxon>Harrimaniidae</taxon>
        <taxon>Saccoglossus</taxon>
    </lineage>
</organism>
<feature type="compositionally biased region" description="Polar residues" evidence="1">
    <location>
        <begin position="36"/>
        <end position="45"/>
    </location>
</feature>
<sequence>PRSVSTGDEDLPPALPDRTKESKQFIGDNDDEETVSIASNDSSNMEHGGGTHILDKMKGAFGKLKMPGKKKSDATGTSNCDVKRQEAIVPTRSFPDTTLLPTQIKPTEKEDLEEVIKNAQKKHIPTFNVKAPENHLGYPNRLFVLAGPREPPQRWKGRSAPIIKH</sequence>
<evidence type="ECO:0000313" key="3">
    <source>
        <dbReference type="RefSeq" id="XP_006811384.1"/>
    </source>
</evidence>
<dbReference type="RefSeq" id="XP_006811384.1">
    <property type="nucleotide sequence ID" value="XM_006811321.1"/>
</dbReference>
<proteinExistence type="predicted"/>
<accession>A0ABM0LUE3</accession>
<evidence type="ECO:0000313" key="2">
    <source>
        <dbReference type="Proteomes" id="UP000694865"/>
    </source>
</evidence>